<dbReference type="EMBL" id="CAUYUJ010015630">
    <property type="protein sequence ID" value="CAK0856392.1"/>
    <property type="molecule type" value="Genomic_DNA"/>
</dbReference>
<gene>
    <name evidence="2" type="ORF">PCOR1329_LOCUS46790</name>
</gene>
<sequence>MPIQSGKYSWAPVAQGDEEAELRVVIPVEDTVKAKDCDISIGKKKLKAGVKGQEPIIDDAFFKARRRSDGGGGGQEQEDRCL</sequence>
<reference evidence="2" key="1">
    <citation type="submission" date="2023-10" db="EMBL/GenBank/DDBJ databases">
        <authorList>
            <person name="Chen Y."/>
            <person name="Shah S."/>
            <person name="Dougan E. K."/>
            <person name="Thang M."/>
            <person name="Chan C."/>
        </authorList>
    </citation>
    <scope>NUCLEOTIDE SEQUENCE [LARGE SCALE GENOMIC DNA]</scope>
</reference>
<dbReference type="SUPFAM" id="SSF49764">
    <property type="entry name" value="HSP20-like chaperones"/>
    <property type="match status" value="1"/>
</dbReference>
<dbReference type="Proteomes" id="UP001189429">
    <property type="component" value="Unassembled WGS sequence"/>
</dbReference>
<proteinExistence type="predicted"/>
<evidence type="ECO:0000313" key="2">
    <source>
        <dbReference type="EMBL" id="CAK0856392.1"/>
    </source>
</evidence>
<name>A0ABN9UCL2_9DINO</name>
<evidence type="ECO:0000259" key="1">
    <source>
        <dbReference type="Pfam" id="PF04969"/>
    </source>
</evidence>
<protein>
    <recommendedName>
        <fullName evidence="1">CS domain-containing protein</fullName>
    </recommendedName>
</protein>
<comment type="caution">
    <text evidence="2">The sequence shown here is derived from an EMBL/GenBank/DDBJ whole genome shotgun (WGS) entry which is preliminary data.</text>
</comment>
<feature type="domain" description="CS" evidence="1">
    <location>
        <begin position="18"/>
        <end position="63"/>
    </location>
</feature>
<evidence type="ECO:0000313" key="3">
    <source>
        <dbReference type="Proteomes" id="UP001189429"/>
    </source>
</evidence>
<dbReference type="Pfam" id="PF04969">
    <property type="entry name" value="CS"/>
    <property type="match status" value="1"/>
</dbReference>
<keyword evidence="3" id="KW-1185">Reference proteome</keyword>
<dbReference type="Gene3D" id="2.60.40.790">
    <property type="match status" value="1"/>
</dbReference>
<dbReference type="InterPro" id="IPR007052">
    <property type="entry name" value="CS_dom"/>
</dbReference>
<accession>A0ABN9UCL2</accession>
<dbReference type="InterPro" id="IPR008978">
    <property type="entry name" value="HSP20-like_chaperone"/>
</dbReference>
<organism evidence="2 3">
    <name type="scientific">Prorocentrum cordatum</name>
    <dbReference type="NCBI Taxonomy" id="2364126"/>
    <lineage>
        <taxon>Eukaryota</taxon>
        <taxon>Sar</taxon>
        <taxon>Alveolata</taxon>
        <taxon>Dinophyceae</taxon>
        <taxon>Prorocentrales</taxon>
        <taxon>Prorocentraceae</taxon>
        <taxon>Prorocentrum</taxon>
    </lineage>
</organism>